<reference evidence="1 2" key="1">
    <citation type="submission" date="2019-03" db="EMBL/GenBank/DDBJ databases">
        <title>First draft genome of Liparis tanakae, snailfish: a comprehensive survey of snailfish specific genes.</title>
        <authorList>
            <person name="Kim W."/>
            <person name="Song I."/>
            <person name="Jeong J.-H."/>
            <person name="Kim D."/>
            <person name="Kim S."/>
            <person name="Ryu S."/>
            <person name="Song J.Y."/>
            <person name="Lee S.K."/>
        </authorList>
    </citation>
    <scope>NUCLEOTIDE SEQUENCE [LARGE SCALE GENOMIC DNA]</scope>
    <source>
        <tissue evidence="1">Muscle</tissue>
    </source>
</reference>
<gene>
    <name evidence="1" type="ORF">EYF80_014852</name>
</gene>
<accession>A0A4Z2IC63</accession>
<evidence type="ECO:0000313" key="1">
    <source>
        <dbReference type="EMBL" id="TNN74934.1"/>
    </source>
</evidence>
<organism evidence="1 2">
    <name type="scientific">Liparis tanakae</name>
    <name type="common">Tanaka's snailfish</name>
    <dbReference type="NCBI Taxonomy" id="230148"/>
    <lineage>
        <taxon>Eukaryota</taxon>
        <taxon>Metazoa</taxon>
        <taxon>Chordata</taxon>
        <taxon>Craniata</taxon>
        <taxon>Vertebrata</taxon>
        <taxon>Euteleostomi</taxon>
        <taxon>Actinopterygii</taxon>
        <taxon>Neopterygii</taxon>
        <taxon>Teleostei</taxon>
        <taxon>Neoteleostei</taxon>
        <taxon>Acanthomorphata</taxon>
        <taxon>Eupercaria</taxon>
        <taxon>Perciformes</taxon>
        <taxon>Cottioidei</taxon>
        <taxon>Cottales</taxon>
        <taxon>Liparidae</taxon>
        <taxon>Liparis</taxon>
    </lineage>
</organism>
<protein>
    <submittedName>
        <fullName evidence="1">Uncharacterized protein</fullName>
    </submittedName>
</protein>
<name>A0A4Z2IC63_9TELE</name>
<keyword evidence="2" id="KW-1185">Reference proteome</keyword>
<dbReference type="AlphaFoldDB" id="A0A4Z2IC63"/>
<comment type="caution">
    <text evidence="1">The sequence shown here is derived from an EMBL/GenBank/DDBJ whole genome shotgun (WGS) entry which is preliminary data.</text>
</comment>
<sequence length="73" mass="7868">MGREAEFCKMLSTSCLCDLVLMLISCFPPRQSNSLHLFSHLPQATPTSVVHAEKLPVGVLLPTAQAVMGTLSL</sequence>
<dbReference type="EMBL" id="SRLO01000109">
    <property type="protein sequence ID" value="TNN74934.1"/>
    <property type="molecule type" value="Genomic_DNA"/>
</dbReference>
<dbReference type="Proteomes" id="UP000314294">
    <property type="component" value="Unassembled WGS sequence"/>
</dbReference>
<proteinExistence type="predicted"/>
<evidence type="ECO:0000313" key="2">
    <source>
        <dbReference type="Proteomes" id="UP000314294"/>
    </source>
</evidence>